<evidence type="ECO:0000313" key="10">
    <source>
        <dbReference type="EMBL" id="TMQ70004.1"/>
    </source>
</evidence>
<evidence type="ECO:0000256" key="8">
    <source>
        <dbReference type="SAM" id="Phobius"/>
    </source>
</evidence>
<dbReference type="PANTHER" id="PTHR33908:SF11">
    <property type="entry name" value="MEMBRANE PROTEIN"/>
    <property type="match status" value="1"/>
</dbReference>
<feature type="domain" description="Glycosyltransferase RgtA/B/C/D-like" evidence="9">
    <location>
        <begin position="92"/>
        <end position="242"/>
    </location>
</feature>
<comment type="caution">
    <text evidence="10">The sequence shown here is derived from an EMBL/GenBank/DDBJ whole genome shotgun (WGS) entry which is preliminary data.</text>
</comment>
<dbReference type="EMBL" id="VBPB01000259">
    <property type="protein sequence ID" value="TMQ70004.1"/>
    <property type="molecule type" value="Genomic_DNA"/>
</dbReference>
<evidence type="ECO:0000259" key="9">
    <source>
        <dbReference type="Pfam" id="PF13231"/>
    </source>
</evidence>
<evidence type="ECO:0000256" key="5">
    <source>
        <dbReference type="ARBA" id="ARBA00022692"/>
    </source>
</evidence>
<feature type="transmembrane region" description="Helical" evidence="8">
    <location>
        <begin position="227"/>
        <end position="245"/>
    </location>
</feature>
<proteinExistence type="predicted"/>
<keyword evidence="4 10" id="KW-0808">Transferase</keyword>
<evidence type="ECO:0000256" key="3">
    <source>
        <dbReference type="ARBA" id="ARBA00022676"/>
    </source>
</evidence>
<organism evidence="10 11">
    <name type="scientific">Eiseniibacteriota bacterium</name>
    <dbReference type="NCBI Taxonomy" id="2212470"/>
    <lineage>
        <taxon>Bacteria</taxon>
        <taxon>Candidatus Eiseniibacteriota</taxon>
    </lineage>
</organism>
<keyword evidence="2" id="KW-1003">Cell membrane</keyword>
<dbReference type="GO" id="GO:0009103">
    <property type="term" value="P:lipopolysaccharide biosynthetic process"/>
    <property type="evidence" value="ECO:0007669"/>
    <property type="project" value="UniProtKB-ARBA"/>
</dbReference>
<feature type="transmembrane region" description="Helical" evidence="8">
    <location>
        <begin position="317"/>
        <end position="336"/>
    </location>
</feature>
<feature type="transmembrane region" description="Helical" evidence="8">
    <location>
        <begin position="112"/>
        <end position="130"/>
    </location>
</feature>
<comment type="subcellular location">
    <subcellularLocation>
        <location evidence="1">Cell membrane</location>
        <topology evidence="1">Multi-pass membrane protein</topology>
    </subcellularLocation>
</comment>
<evidence type="ECO:0000256" key="6">
    <source>
        <dbReference type="ARBA" id="ARBA00022989"/>
    </source>
</evidence>
<dbReference type="Pfam" id="PF13231">
    <property type="entry name" value="PMT_2"/>
    <property type="match status" value="1"/>
</dbReference>
<feature type="transmembrane region" description="Helical" evidence="8">
    <location>
        <begin position="136"/>
        <end position="153"/>
    </location>
</feature>
<name>A0A538U284_UNCEI</name>
<gene>
    <name evidence="10" type="ORF">E6K81_13640</name>
</gene>
<sequence>MARPRPSRVDRQEAPRRHELLTEPLATRAAWGVIAALAVALLAIALGPHRIGAFDVETDFYGGYAPAALQIQHGGYVAADGRLPDVFGFVGPLYPLLLAGAGAMLHDLFGAAELLSVAACVATLALWFLLLRRRAGARLALVVVLLLATNPVLARYGYSVTTDATALALQSAALFLLLACTGSAAALGAGLCVGLAALTRYTGAYLVPAGLIAIAAGMTLHPRRRRAALLFVAGFLALTLPWQLYAARHGAEVQFHQLFAFDVYGNARGIEWDDFLATVWPRFRHAPLAVLTADPGAVVARLGFNLGDHLRRDAALLLRWPVAALAACGLLVVVVARRDRALPRVAPLVLPDVWAYLALVPAPSS</sequence>
<dbReference type="GO" id="GO:0016763">
    <property type="term" value="F:pentosyltransferase activity"/>
    <property type="evidence" value="ECO:0007669"/>
    <property type="project" value="TreeGrafter"/>
</dbReference>
<dbReference type="Proteomes" id="UP000319771">
    <property type="component" value="Unassembled WGS sequence"/>
</dbReference>
<evidence type="ECO:0000256" key="7">
    <source>
        <dbReference type="ARBA" id="ARBA00023136"/>
    </source>
</evidence>
<dbReference type="PANTHER" id="PTHR33908">
    <property type="entry name" value="MANNOSYLTRANSFERASE YKCB-RELATED"/>
    <property type="match status" value="1"/>
</dbReference>
<evidence type="ECO:0000256" key="2">
    <source>
        <dbReference type="ARBA" id="ARBA00022475"/>
    </source>
</evidence>
<dbReference type="InterPro" id="IPR050297">
    <property type="entry name" value="LipidA_mod_glycosyltrf_83"/>
</dbReference>
<dbReference type="GO" id="GO:0005886">
    <property type="term" value="C:plasma membrane"/>
    <property type="evidence" value="ECO:0007669"/>
    <property type="project" value="UniProtKB-SubCell"/>
</dbReference>
<dbReference type="InterPro" id="IPR038731">
    <property type="entry name" value="RgtA/B/C-like"/>
</dbReference>
<feature type="transmembrane region" description="Helical" evidence="8">
    <location>
        <begin position="25"/>
        <end position="46"/>
    </location>
</feature>
<keyword evidence="7 8" id="KW-0472">Membrane</keyword>
<feature type="transmembrane region" description="Helical" evidence="8">
    <location>
        <begin position="174"/>
        <end position="197"/>
    </location>
</feature>
<evidence type="ECO:0000313" key="11">
    <source>
        <dbReference type="Proteomes" id="UP000319771"/>
    </source>
</evidence>
<feature type="non-terminal residue" evidence="10">
    <location>
        <position position="365"/>
    </location>
</feature>
<dbReference type="AlphaFoldDB" id="A0A538U284"/>
<evidence type="ECO:0000256" key="1">
    <source>
        <dbReference type="ARBA" id="ARBA00004651"/>
    </source>
</evidence>
<accession>A0A538U284</accession>
<protein>
    <submittedName>
        <fullName evidence="10">Glycosyltransferase family 39 protein</fullName>
    </submittedName>
</protein>
<keyword evidence="6 8" id="KW-1133">Transmembrane helix</keyword>
<evidence type="ECO:0000256" key="4">
    <source>
        <dbReference type="ARBA" id="ARBA00022679"/>
    </source>
</evidence>
<keyword evidence="5 8" id="KW-0812">Transmembrane</keyword>
<keyword evidence="3" id="KW-0328">Glycosyltransferase</keyword>
<reference evidence="10 11" key="1">
    <citation type="journal article" date="2019" name="Nat. Microbiol.">
        <title>Mediterranean grassland soil C-N compound turnover is dependent on rainfall and depth, and is mediated by genomically divergent microorganisms.</title>
        <authorList>
            <person name="Diamond S."/>
            <person name="Andeer P.F."/>
            <person name="Li Z."/>
            <person name="Crits-Christoph A."/>
            <person name="Burstein D."/>
            <person name="Anantharaman K."/>
            <person name="Lane K.R."/>
            <person name="Thomas B.C."/>
            <person name="Pan C."/>
            <person name="Northen T.R."/>
            <person name="Banfield J.F."/>
        </authorList>
    </citation>
    <scope>NUCLEOTIDE SEQUENCE [LARGE SCALE GENOMIC DNA]</scope>
    <source>
        <strain evidence="10">WS_11</strain>
    </source>
</reference>